<feature type="signal peptide" evidence="1">
    <location>
        <begin position="1"/>
        <end position="25"/>
    </location>
</feature>
<dbReference type="PANTHER" id="PTHR46396">
    <property type="entry name" value="PROTEIN O-LINKED-MANNOSE BETA-1,2-N-ACETYLGLUCOSAMINYLTRANSFERASE 1"/>
    <property type="match status" value="1"/>
</dbReference>
<evidence type="ECO:0000313" key="3">
    <source>
        <dbReference type="Proteomes" id="UP000324222"/>
    </source>
</evidence>
<dbReference type="EMBL" id="VSRR010014433">
    <property type="protein sequence ID" value="MPC57017.1"/>
    <property type="molecule type" value="Genomic_DNA"/>
</dbReference>
<dbReference type="Proteomes" id="UP000324222">
    <property type="component" value="Unassembled WGS sequence"/>
</dbReference>
<evidence type="ECO:0000313" key="2">
    <source>
        <dbReference type="EMBL" id="MPC57017.1"/>
    </source>
</evidence>
<dbReference type="GO" id="GO:0000139">
    <property type="term" value="C:Golgi membrane"/>
    <property type="evidence" value="ECO:0007669"/>
    <property type="project" value="TreeGrafter"/>
</dbReference>
<dbReference type="InterPro" id="IPR052463">
    <property type="entry name" value="O-linked_mannose_GnT"/>
</dbReference>
<comment type="caution">
    <text evidence="2">The sequence shown here is derived from an EMBL/GenBank/DDBJ whole genome shotgun (WGS) entry which is preliminary data.</text>
</comment>
<keyword evidence="1" id="KW-0732">Signal</keyword>
<dbReference type="AlphaFoldDB" id="A0A5B7GIC6"/>
<gene>
    <name evidence="2" type="primary">POMGNT1_12</name>
    <name evidence="2" type="ORF">E2C01_050985</name>
</gene>
<protein>
    <submittedName>
        <fullName evidence="2">Protein O-linked-mannose beta-1,2-N-acetylglucosaminyltransferase 1</fullName>
    </submittedName>
</protein>
<organism evidence="2 3">
    <name type="scientific">Portunus trituberculatus</name>
    <name type="common">Swimming crab</name>
    <name type="synonym">Neptunus trituberculatus</name>
    <dbReference type="NCBI Taxonomy" id="210409"/>
    <lineage>
        <taxon>Eukaryota</taxon>
        <taxon>Metazoa</taxon>
        <taxon>Ecdysozoa</taxon>
        <taxon>Arthropoda</taxon>
        <taxon>Crustacea</taxon>
        <taxon>Multicrustacea</taxon>
        <taxon>Malacostraca</taxon>
        <taxon>Eumalacostraca</taxon>
        <taxon>Eucarida</taxon>
        <taxon>Decapoda</taxon>
        <taxon>Pleocyemata</taxon>
        <taxon>Brachyura</taxon>
        <taxon>Eubrachyura</taxon>
        <taxon>Portunoidea</taxon>
        <taxon>Portunidae</taxon>
        <taxon>Portuninae</taxon>
        <taxon>Portunus</taxon>
    </lineage>
</organism>
<dbReference type="GO" id="GO:0047223">
    <property type="term" value="F:beta-1,3-galactosyl-O-glycosyl-glycoprotein beta-1,3-N-acetylglucosaminyltransferase activity"/>
    <property type="evidence" value="ECO:0007669"/>
    <property type="project" value="TreeGrafter"/>
</dbReference>
<evidence type="ECO:0000256" key="1">
    <source>
        <dbReference type="SAM" id="SignalP"/>
    </source>
</evidence>
<feature type="chain" id="PRO_5023015060" evidence="1">
    <location>
        <begin position="26"/>
        <end position="135"/>
    </location>
</feature>
<dbReference type="PANTHER" id="PTHR46396:SF1">
    <property type="entry name" value="PROTEIN O-LINKED-MANNOSE BETA-1,2-N-ACETYLGLUCOSAMINYLTRANSFERASE 1"/>
    <property type="match status" value="1"/>
</dbReference>
<dbReference type="OrthoDB" id="440755at2759"/>
<keyword evidence="2" id="KW-0328">Glycosyltransferase</keyword>
<dbReference type="GO" id="GO:0016266">
    <property type="term" value="P:protein O-linked glycosylation via N-acetyl-galactosamine"/>
    <property type="evidence" value="ECO:0007669"/>
    <property type="project" value="TreeGrafter"/>
</dbReference>
<keyword evidence="3" id="KW-1185">Reference proteome</keyword>
<reference evidence="2 3" key="1">
    <citation type="submission" date="2019-05" db="EMBL/GenBank/DDBJ databases">
        <title>Another draft genome of Portunus trituberculatus and its Hox gene families provides insights of decapod evolution.</title>
        <authorList>
            <person name="Jeong J.-H."/>
            <person name="Song I."/>
            <person name="Kim S."/>
            <person name="Choi T."/>
            <person name="Kim D."/>
            <person name="Ryu S."/>
            <person name="Kim W."/>
        </authorList>
    </citation>
    <scope>NUCLEOTIDE SEQUENCE [LARGE SCALE GENOMIC DNA]</scope>
    <source>
        <tissue evidence="2">Muscle</tissue>
    </source>
</reference>
<proteinExistence type="predicted"/>
<keyword evidence="2" id="KW-0808">Transferase</keyword>
<sequence length="135" mass="14287">MPMVLPPHLPVLTFCLLPSLPPCLSASIRPPPLAFNLRFLSVCSYSMIRRKIASRLMKSYTSRTSSHTRCLRSLLAAPGVNPDMITVFIDGYYEEPLAVTKLFGLRGIQHTPLGVSLGAGAGGGGGDGGDGEVGC</sequence>
<name>A0A5B7GIC6_PORTR</name>
<accession>A0A5B7GIC6</accession>